<dbReference type="RefSeq" id="WP_126979205.1">
    <property type="nucleotide sequence ID" value="NZ_PQSP01000002.1"/>
</dbReference>
<dbReference type="Proteomes" id="UP000286947">
    <property type="component" value="Unassembled WGS sequence"/>
</dbReference>
<keyword evidence="1" id="KW-1133">Transmembrane helix</keyword>
<accession>A0A433SEX0</accession>
<dbReference type="OrthoDB" id="8912654at2"/>
<organism evidence="2 3">
    <name type="scientific">Saezia sanguinis</name>
    <dbReference type="NCBI Taxonomy" id="1965230"/>
    <lineage>
        <taxon>Bacteria</taxon>
        <taxon>Pseudomonadati</taxon>
        <taxon>Pseudomonadota</taxon>
        <taxon>Betaproteobacteria</taxon>
        <taxon>Burkholderiales</taxon>
        <taxon>Saeziaceae</taxon>
        <taxon>Saezia</taxon>
    </lineage>
</organism>
<protein>
    <recommendedName>
        <fullName evidence="4">Inner membrane protein YqiJ</fullName>
    </recommendedName>
</protein>
<evidence type="ECO:0008006" key="4">
    <source>
        <dbReference type="Google" id="ProtNLM"/>
    </source>
</evidence>
<dbReference type="AlphaFoldDB" id="A0A433SEX0"/>
<evidence type="ECO:0000256" key="1">
    <source>
        <dbReference type="SAM" id="Phobius"/>
    </source>
</evidence>
<reference evidence="2 3" key="1">
    <citation type="submission" date="2018-01" db="EMBL/GenBank/DDBJ databases">
        <title>Saezia sanguinis gen. nov., sp. nov., in the order Burkholderiales isolated from human blood.</title>
        <authorList>
            <person name="Medina-Pascual M.J."/>
            <person name="Valdezate S."/>
            <person name="Monzon S."/>
            <person name="Cuesta I."/>
            <person name="Carrasco G."/>
            <person name="Villalon P."/>
            <person name="Saez-Nieto J.A."/>
        </authorList>
    </citation>
    <scope>NUCLEOTIDE SEQUENCE [LARGE SCALE GENOMIC DNA]</scope>
    <source>
        <strain evidence="2 3">CNM695-12</strain>
    </source>
</reference>
<keyword evidence="1" id="KW-0472">Membrane</keyword>
<feature type="transmembrane region" description="Helical" evidence="1">
    <location>
        <begin position="7"/>
        <end position="35"/>
    </location>
</feature>
<keyword evidence="1" id="KW-0812">Transmembrane</keyword>
<proteinExistence type="predicted"/>
<comment type="caution">
    <text evidence="2">The sequence shown here is derived from an EMBL/GenBank/DDBJ whole genome shotgun (WGS) entry which is preliminary data.</text>
</comment>
<gene>
    <name evidence="2" type="ORF">CUZ56_01232</name>
</gene>
<feature type="transmembrane region" description="Helical" evidence="1">
    <location>
        <begin position="78"/>
        <end position="98"/>
    </location>
</feature>
<evidence type="ECO:0000313" key="3">
    <source>
        <dbReference type="Proteomes" id="UP000286947"/>
    </source>
</evidence>
<evidence type="ECO:0000313" key="2">
    <source>
        <dbReference type="EMBL" id="RUS67288.1"/>
    </source>
</evidence>
<keyword evidence="3" id="KW-1185">Reference proteome</keyword>
<dbReference type="EMBL" id="PQSP01000002">
    <property type="protein sequence ID" value="RUS67288.1"/>
    <property type="molecule type" value="Genomic_DNA"/>
</dbReference>
<sequence>MAAFFANFLLFPTVIFTFFLCLSLILGLLTIFGLFDVDAGDAGGLDIDAGDVGSHLDHGMHTTGEAVGFLSRFGLNGIPITLVVSLLSLFGWMVSYIAQALLLSHIHIAIIYYPAGIVVFIAAFAASVWLTAQVCKPLRRIVFKNQDAPSNRSFLGQTVTVRSSYVNERFGEAVLNDGEAGMILDIVADASKGIKRGDRVVLIEYLEDSRTYRVISEDEFKGY</sequence>
<name>A0A433SEX0_9BURK</name>
<feature type="transmembrane region" description="Helical" evidence="1">
    <location>
        <begin position="110"/>
        <end position="130"/>
    </location>
</feature>